<dbReference type="Proteomes" id="UP001163096">
    <property type="component" value="Chromosome"/>
</dbReference>
<sequence>MISRFIISVIVSLVLISCAFVPASAGNGVSGLSFSLEEVAGAENEYLLSCDGADGGPVGISISFPGPANIVSTTLSESRYQMNGNTLFYALVDEDACSFRIICADLQPGTLSLSWEEFADGVSGETVITVSDAGEVSVSASGNSGVEDDANQPSATVTQSPFVGIAFTVIVAFAVVDVYSRRREEGSQ</sequence>
<protein>
    <submittedName>
        <fullName evidence="2">Uncharacterized protein</fullName>
    </submittedName>
</protein>
<keyword evidence="1" id="KW-0472">Membrane</keyword>
<keyword evidence="1" id="KW-0812">Transmembrane</keyword>
<dbReference type="PROSITE" id="PS51257">
    <property type="entry name" value="PROKAR_LIPOPROTEIN"/>
    <property type="match status" value="1"/>
</dbReference>
<dbReference type="EMBL" id="CP113361">
    <property type="protein sequence ID" value="WAI00260.1"/>
    <property type="molecule type" value="Genomic_DNA"/>
</dbReference>
<dbReference type="GeneID" id="76834917"/>
<keyword evidence="3" id="KW-1185">Reference proteome</keyword>
<dbReference type="AlphaFoldDB" id="A0A9X9S3J0"/>
<proteinExistence type="predicted"/>
<accession>A0A9X9S3J0</accession>
<evidence type="ECO:0000313" key="2">
    <source>
        <dbReference type="EMBL" id="WAI00260.1"/>
    </source>
</evidence>
<keyword evidence="1" id="KW-1133">Transmembrane helix</keyword>
<name>A0A9X9S3J0_METOG</name>
<organism evidence="2 3">
    <name type="scientific">Methanogenium organophilum</name>
    <dbReference type="NCBI Taxonomy" id="2199"/>
    <lineage>
        <taxon>Archaea</taxon>
        <taxon>Methanobacteriati</taxon>
        <taxon>Methanobacteriota</taxon>
        <taxon>Stenosarchaea group</taxon>
        <taxon>Methanomicrobia</taxon>
        <taxon>Methanomicrobiales</taxon>
        <taxon>Methanomicrobiaceae</taxon>
        <taxon>Methanogenium</taxon>
    </lineage>
</organism>
<dbReference type="KEGG" id="mou:OU421_07405"/>
<evidence type="ECO:0000313" key="3">
    <source>
        <dbReference type="Proteomes" id="UP001163096"/>
    </source>
</evidence>
<reference evidence="2" key="1">
    <citation type="submission" date="2022-11" db="EMBL/GenBank/DDBJ databases">
        <title>Complete genome sequence of Methanogenium organophilum DSM 3596.</title>
        <authorList>
            <person name="Chen S.-C."/>
            <person name="Lai S.-J."/>
            <person name="You Y.-T."/>
        </authorList>
    </citation>
    <scope>NUCLEOTIDE SEQUENCE</scope>
    <source>
        <strain evidence="2">DSM 3596</strain>
    </source>
</reference>
<dbReference type="RefSeq" id="WP_268185433.1">
    <property type="nucleotide sequence ID" value="NZ_CP113361.1"/>
</dbReference>
<evidence type="ECO:0000256" key="1">
    <source>
        <dbReference type="SAM" id="Phobius"/>
    </source>
</evidence>
<feature type="transmembrane region" description="Helical" evidence="1">
    <location>
        <begin position="162"/>
        <end position="180"/>
    </location>
</feature>
<gene>
    <name evidence="2" type="ORF">OU421_07405</name>
</gene>